<protein>
    <submittedName>
        <fullName evidence="4">(Atlantic silverside) hypothetical protein</fullName>
    </submittedName>
</protein>
<evidence type="ECO:0000256" key="3">
    <source>
        <dbReference type="SAM" id="MobiDB-lite"/>
    </source>
</evidence>
<dbReference type="AlphaFoldDB" id="A0A8S4AHE3"/>
<evidence type="ECO:0000256" key="2">
    <source>
        <dbReference type="ARBA" id="ARBA00022737"/>
    </source>
</evidence>
<accession>A0A8S4AHE3</accession>
<dbReference type="Gene3D" id="2.120.10.80">
    <property type="entry name" value="Kelch-type beta propeller"/>
    <property type="match status" value="2"/>
</dbReference>
<feature type="region of interest" description="Disordered" evidence="3">
    <location>
        <begin position="176"/>
        <end position="244"/>
    </location>
</feature>
<name>A0A8S4AHE3_9TELE</name>
<proteinExistence type="predicted"/>
<evidence type="ECO:0000256" key="1">
    <source>
        <dbReference type="ARBA" id="ARBA00022441"/>
    </source>
</evidence>
<dbReference type="OrthoDB" id="10250130at2759"/>
<evidence type="ECO:0000313" key="4">
    <source>
        <dbReference type="EMBL" id="CAG5866375.1"/>
    </source>
</evidence>
<comment type="caution">
    <text evidence="4">The sequence shown here is derived from an EMBL/GenBank/DDBJ whole genome shotgun (WGS) entry which is preliminary data.</text>
</comment>
<dbReference type="PANTHER" id="PTHR46093">
    <property type="entry name" value="ACYL-COA-BINDING DOMAIN-CONTAINING PROTEIN 5"/>
    <property type="match status" value="1"/>
</dbReference>
<dbReference type="Pfam" id="PF13415">
    <property type="entry name" value="Beta-prop_FBX42"/>
    <property type="match status" value="1"/>
</dbReference>
<sequence>MGKLNFYVLWSLRDVPRQFSCKSNRRCFQVHIPLPLPKMLVVFGLGEWACEDTTISAEVVVSGDVQAQNIGTLSSQAKCLTWEGDWSSEVVTAAAERGRRGVYAKMVLKVCGEENASLLSSTPLVDRKHLFPEQHNETDLSGTLAQRAEDQTMTPDSSHLGESVCYAEIQVNKIDTSDSPHQSAWPTEKTPRRTVISRRGLLTWSSEETDSLTEDADRASTPKKRRLSRRSSQEEMSVQIKHENRGVSACPSERWGHSMCLSDPDTAVLIGGESSDQNHCEDSLWKLEIDSDFWFPMDSCASGPLPLCARGHTATYDPDSKAVFVYGGLREGQRYSELYILNTLTWKWKLVSAKGNVPNLAYHSATFYKKELFVFGGVQPSHSLGDKSCSNALYIFNPEYELWYQPIVDGERPLPRFGHSATLLSQKLVFFGGRKTATYLNDLHILDLGFMEYTAVKFANMPPLPRGFHAALPVSDNRILISGGCSAIGALKDVHIFNTDSGMWSSVACPPLCSKPRAGHSVIRLDSAVLTGTDHRRQENTNTQCTLLVFGGSDCCGSFYNDTVKCTVEIAGEP</sequence>
<organism evidence="4 5">
    <name type="scientific">Menidia menidia</name>
    <name type="common">Atlantic silverside</name>
    <dbReference type="NCBI Taxonomy" id="238744"/>
    <lineage>
        <taxon>Eukaryota</taxon>
        <taxon>Metazoa</taxon>
        <taxon>Chordata</taxon>
        <taxon>Craniata</taxon>
        <taxon>Vertebrata</taxon>
        <taxon>Euteleostomi</taxon>
        <taxon>Actinopterygii</taxon>
        <taxon>Neopterygii</taxon>
        <taxon>Teleostei</taxon>
        <taxon>Neoteleostei</taxon>
        <taxon>Acanthomorphata</taxon>
        <taxon>Ovalentaria</taxon>
        <taxon>Atherinomorphae</taxon>
        <taxon>Atheriniformes</taxon>
        <taxon>Atherinopsidae</taxon>
        <taxon>Menidiinae</taxon>
        <taxon>Menidia</taxon>
    </lineage>
</organism>
<dbReference type="InterPro" id="IPR015915">
    <property type="entry name" value="Kelch-typ_b-propeller"/>
</dbReference>
<dbReference type="SUPFAM" id="SSF117281">
    <property type="entry name" value="Kelch motif"/>
    <property type="match status" value="1"/>
</dbReference>
<feature type="compositionally biased region" description="Polar residues" evidence="3">
    <location>
        <begin position="176"/>
        <end position="185"/>
    </location>
</feature>
<gene>
    <name evidence="4" type="ORF">MMEN_LOCUS3107</name>
</gene>
<keyword evidence="1" id="KW-0880">Kelch repeat</keyword>
<dbReference type="PANTHER" id="PTHR46093:SF19">
    <property type="entry name" value="RAB9 EFFECTOR PROTEIN WITH KELCH MOTIFS-LIKE"/>
    <property type="match status" value="1"/>
</dbReference>
<evidence type="ECO:0000313" key="5">
    <source>
        <dbReference type="Proteomes" id="UP000677803"/>
    </source>
</evidence>
<keyword evidence="2" id="KW-0677">Repeat</keyword>
<keyword evidence="5" id="KW-1185">Reference proteome</keyword>
<reference evidence="4" key="1">
    <citation type="submission" date="2021-05" db="EMBL/GenBank/DDBJ databases">
        <authorList>
            <person name="Tigano A."/>
        </authorList>
    </citation>
    <scope>NUCLEOTIDE SEQUENCE</scope>
</reference>
<dbReference type="Proteomes" id="UP000677803">
    <property type="component" value="Unassembled WGS sequence"/>
</dbReference>
<dbReference type="EMBL" id="CAJRST010002224">
    <property type="protein sequence ID" value="CAG5866375.1"/>
    <property type="molecule type" value="Genomic_DNA"/>
</dbReference>